<evidence type="ECO:0000256" key="8">
    <source>
        <dbReference type="ARBA" id="ARBA00022989"/>
    </source>
</evidence>
<dbReference type="GO" id="GO:0140358">
    <property type="term" value="F:P-type transmembrane transporter activity"/>
    <property type="evidence" value="ECO:0007669"/>
    <property type="project" value="InterPro"/>
</dbReference>
<keyword evidence="2 12" id="KW-0812">Transmembrane</keyword>
<dbReference type="GO" id="GO:0005524">
    <property type="term" value="F:ATP binding"/>
    <property type="evidence" value="ECO:0007669"/>
    <property type="project" value="UniProtKB-KW"/>
</dbReference>
<dbReference type="NCBIfam" id="TIGR01657">
    <property type="entry name" value="P-ATPase-V"/>
    <property type="match status" value="1"/>
</dbReference>
<dbReference type="PANTHER" id="PTHR45630:SF6">
    <property type="entry name" value="CATION-TRANSPORTING P-TYPE ATPASE N-TERMINAL DOMAIN-CONTAINING PROTEIN"/>
    <property type="match status" value="1"/>
</dbReference>
<keyword evidence="3" id="KW-0479">Metal-binding</keyword>
<dbReference type="InterPro" id="IPR023214">
    <property type="entry name" value="HAD_sf"/>
</dbReference>
<dbReference type="SFLD" id="SFLDS00003">
    <property type="entry name" value="Haloacid_Dehalogenase"/>
    <property type="match status" value="1"/>
</dbReference>
<dbReference type="GO" id="GO:0046872">
    <property type="term" value="F:metal ion binding"/>
    <property type="evidence" value="ECO:0007669"/>
    <property type="project" value="UniProtKB-KW"/>
</dbReference>
<evidence type="ECO:0000256" key="12">
    <source>
        <dbReference type="SAM" id="Phobius"/>
    </source>
</evidence>
<evidence type="ECO:0000256" key="10">
    <source>
        <dbReference type="SAM" id="Coils"/>
    </source>
</evidence>
<dbReference type="GO" id="GO:0016020">
    <property type="term" value="C:membrane"/>
    <property type="evidence" value="ECO:0007669"/>
    <property type="project" value="UniProtKB-SubCell"/>
</dbReference>
<dbReference type="OrthoDB" id="48943at2759"/>
<dbReference type="GO" id="GO:0019829">
    <property type="term" value="F:ATPase-coupled monoatomic cation transmembrane transporter activity"/>
    <property type="evidence" value="ECO:0007669"/>
    <property type="project" value="TreeGrafter"/>
</dbReference>
<dbReference type="EMBL" id="BRXW01000106">
    <property type="protein sequence ID" value="GMI06852.1"/>
    <property type="molecule type" value="Genomic_DNA"/>
</dbReference>
<keyword evidence="8 12" id="KW-1133">Transmembrane helix</keyword>
<dbReference type="InterPro" id="IPR006544">
    <property type="entry name" value="P-type_TPase_V"/>
</dbReference>
<dbReference type="SFLD" id="SFLDF00027">
    <property type="entry name" value="p-type_atpase"/>
    <property type="match status" value="1"/>
</dbReference>
<dbReference type="PANTHER" id="PTHR45630">
    <property type="entry name" value="CATION-TRANSPORTING ATPASE-RELATED"/>
    <property type="match status" value="1"/>
</dbReference>
<organism evidence="14 15">
    <name type="scientific">Triparma laevis f. longispina</name>
    <dbReference type="NCBI Taxonomy" id="1714387"/>
    <lineage>
        <taxon>Eukaryota</taxon>
        <taxon>Sar</taxon>
        <taxon>Stramenopiles</taxon>
        <taxon>Ochrophyta</taxon>
        <taxon>Bolidophyceae</taxon>
        <taxon>Parmales</taxon>
        <taxon>Triparmaceae</taxon>
        <taxon>Triparma</taxon>
    </lineage>
</organism>
<evidence type="ECO:0000256" key="6">
    <source>
        <dbReference type="ARBA" id="ARBA00022842"/>
    </source>
</evidence>
<dbReference type="PROSITE" id="PS01229">
    <property type="entry name" value="COF_2"/>
    <property type="match status" value="1"/>
</dbReference>
<keyword evidence="10" id="KW-0175">Coiled coil</keyword>
<protein>
    <recommendedName>
        <fullName evidence="13">P-type ATPase A domain-containing protein</fullName>
    </recommendedName>
</protein>
<keyword evidence="6" id="KW-0460">Magnesium</keyword>
<dbReference type="SUPFAM" id="SSF81660">
    <property type="entry name" value="Metal cation-transporting ATPase, ATP-binding domain N"/>
    <property type="match status" value="1"/>
</dbReference>
<keyword evidence="4" id="KW-0547">Nucleotide-binding</keyword>
<dbReference type="Gene3D" id="2.70.150.10">
    <property type="entry name" value="Calcium-transporting ATPase, cytoplasmic transduction domain A"/>
    <property type="match status" value="1"/>
</dbReference>
<dbReference type="Pfam" id="PF00122">
    <property type="entry name" value="E1-E2_ATPase"/>
    <property type="match status" value="1"/>
</dbReference>
<dbReference type="InterPro" id="IPR018303">
    <property type="entry name" value="ATPase_P-typ_P_site"/>
</dbReference>
<evidence type="ECO:0000313" key="15">
    <source>
        <dbReference type="Proteomes" id="UP001165122"/>
    </source>
</evidence>
<dbReference type="PROSITE" id="PS00154">
    <property type="entry name" value="ATPASE_E1_E2"/>
    <property type="match status" value="1"/>
</dbReference>
<feature type="coiled-coil region" evidence="10">
    <location>
        <begin position="1052"/>
        <end position="1125"/>
    </location>
</feature>
<dbReference type="SFLD" id="SFLDG00002">
    <property type="entry name" value="C1.7:_P-type_atpase_like"/>
    <property type="match status" value="1"/>
</dbReference>
<dbReference type="Proteomes" id="UP001165122">
    <property type="component" value="Unassembled WGS sequence"/>
</dbReference>
<dbReference type="InterPro" id="IPR008250">
    <property type="entry name" value="ATPase_P-typ_transduc_dom_A_sf"/>
</dbReference>
<evidence type="ECO:0000256" key="5">
    <source>
        <dbReference type="ARBA" id="ARBA00022840"/>
    </source>
</evidence>
<dbReference type="Gene3D" id="3.40.50.1000">
    <property type="entry name" value="HAD superfamily/HAD-like"/>
    <property type="match status" value="1"/>
</dbReference>
<sequence length="1548" mass="171659">MAFSYPTTSKRVTGVRGYVPKQISGGGSASAVSASLNLPGTRKKSSSSFNVTPYSMFFLLLYSFVLFFVITTIGQPYRDFLLRAEESGLDVMEDSALLRAEAVHKFKDISDADRINTDKLSGWFSWVGMETEEYEEAKKKEKEQSVLDALPKKERVPGKHMPSFWPLLFFGLTCSLHALWSLMQVWRVGFNCVINYVEVDIADCEIDEETDKYVNAPTHLRVSPAAGPDVLVDCEVMEGLGCTFEYHRRRYIWNPEDLEWEKVRNRTDMSLSLFSRWKGFKDEETKERARIRFGENMFNVRQPTFQDLYKKQLLSPLCVFQLFSVLLWCLDEYWQYSLFTLFMILMFEGTVVWQRLKSLGALKGMGNKIRDVYVFRGGEWAMTTTDLLLPGDIMSLKKIKEAGGEVVPADLLLLNGSGVVSEASLTGESVPQMKERLAEFKEGENLSIKAKHKNHILYAGTTMLLAKGGEENAVENIPNPPDGGSTCFVLRTGFTSAQGKLVRMIEGSQEKVKGHEVETALLLLMLFFFACASSGYVLKKGMENQDRSQYELLLHCILIITSVIPPELPMQTALAVNNSLMTLMKMQVFCTEPFRVPIAGKIDSCLFDKTGTLTTDELVAVGVLESFDKKLSEDKELTPMTKLESSAGLVLSGCNSLIFIDGEVAGDPLESAALKAMRWEVDDSGKVKPKAKTEKRDAGKVFTVEGAKIQNIEILHRHHFSSKLQRMCAIVKDGSGNYYVVVKGSPEAIGERVSNKHVSYDAKSMKMAKKGLRVIGLGYKKISSDDVESFTKDRSLCECNLTFAGFIAFTCRVRKDTKAVLEQLRGGGMSVAMVTGDNLLTAAHVAKEVAICNMDANILILEVDEKRGDMYWKSYETDERVVEYEAASVPTLNKSGKELCVTGKILEKAYEYDAKTKDVLWHFKIFARMSPDAKETVIENLHGVGHLCLMCGDGANDVGALKQADVGVALLSGFGDLNVDKGEDGTKKAAGGNNPTAMISAQELERIKALPIKEIKGKIREMGTDPDKFAITDKSELVQLYRKTAIQSAVVLHDKKNAADMKKQKMEEAKKTQKEKMAEKQQKMMERVAELEAQGESWAQFKAMKEFMGKEMEEANKKKAEMRKNGGVANSAARMAAQFEDMDMEDGGLPTVKIGDASVAAPFTSKMPSIRSCVDIIRQGRCTLVTSVQQYQILALNCLISSYSLSVLYLDGVKYGDTQMTAMGILMSVAFMSVSRSKPLAKLSPVRPLNSIFHPSLFLSLLGQFSVHLAVMYWAVNSAKEHLPDDYEVNLDGEFKPGLVNTVVFLVSNVQQVTVFVVNLKGRPFMNGLTENRPLLYSLAATFILVFMFASESMPGLNKYFQLVPFPTEEYRNWMLTVLGCNVAVTFCWDRLMQFIFAPKILFASMEGTTVRDVVSLLRTVGMIGGGLYMLLGDDSQWEEMMLEEGRYDELGLNVSDYNGTNATDLGMGVDAGVLGGVLGGDINPLVSPPRKHIWPELKAWGEAAKAKKMAKELLADEERNKSSGKAFGKGGAVKSGVLDGGGKGKKN</sequence>
<dbReference type="InterPro" id="IPR044492">
    <property type="entry name" value="P_typ_ATPase_HD_dom"/>
</dbReference>
<evidence type="ECO:0000259" key="13">
    <source>
        <dbReference type="Pfam" id="PF00122"/>
    </source>
</evidence>
<evidence type="ECO:0000256" key="7">
    <source>
        <dbReference type="ARBA" id="ARBA00022967"/>
    </source>
</evidence>
<dbReference type="InterPro" id="IPR059000">
    <property type="entry name" value="ATPase_P-type_domA"/>
</dbReference>
<evidence type="ECO:0000256" key="11">
    <source>
        <dbReference type="SAM" id="MobiDB-lite"/>
    </source>
</evidence>
<evidence type="ECO:0000256" key="2">
    <source>
        <dbReference type="ARBA" id="ARBA00022692"/>
    </source>
</evidence>
<keyword evidence="9 12" id="KW-0472">Membrane</keyword>
<feature type="region of interest" description="Disordered" evidence="11">
    <location>
        <begin position="1516"/>
        <end position="1548"/>
    </location>
</feature>
<comment type="subcellular location">
    <subcellularLocation>
        <location evidence="1">Membrane</location>
        <topology evidence="1">Multi-pass membrane protein</topology>
    </subcellularLocation>
</comment>
<feature type="domain" description="P-type ATPase A" evidence="13">
    <location>
        <begin position="370"/>
        <end position="504"/>
    </location>
</feature>
<accession>A0A9W7CEJ5</accession>
<keyword evidence="15" id="KW-1185">Reference proteome</keyword>
<dbReference type="SUPFAM" id="SSF56784">
    <property type="entry name" value="HAD-like"/>
    <property type="match status" value="1"/>
</dbReference>
<reference evidence="15" key="1">
    <citation type="journal article" date="2023" name="Commun. Biol.">
        <title>Genome analysis of Parmales, the sister group of diatoms, reveals the evolutionary specialization of diatoms from phago-mixotrophs to photoautotrophs.</title>
        <authorList>
            <person name="Ban H."/>
            <person name="Sato S."/>
            <person name="Yoshikawa S."/>
            <person name="Yamada K."/>
            <person name="Nakamura Y."/>
            <person name="Ichinomiya M."/>
            <person name="Sato N."/>
            <person name="Blanc-Mathieu R."/>
            <person name="Endo H."/>
            <person name="Kuwata A."/>
            <person name="Ogata H."/>
        </authorList>
    </citation>
    <scope>NUCLEOTIDE SEQUENCE [LARGE SCALE GENOMIC DNA]</scope>
    <source>
        <strain evidence="15">NIES 3700</strain>
    </source>
</reference>
<proteinExistence type="predicted"/>
<evidence type="ECO:0000313" key="14">
    <source>
        <dbReference type="EMBL" id="GMI06852.1"/>
    </source>
</evidence>
<name>A0A9W7CEJ5_9STRA</name>
<keyword evidence="7" id="KW-1278">Translocase</keyword>
<dbReference type="SUPFAM" id="SSF81665">
    <property type="entry name" value="Calcium ATPase, transmembrane domain M"/>
    <property type="match status" value="1"/>
</dbReference>
<evidence type="ECO:0000256" key="3">
    <source>
        <dbReference type="ARBA" id="ARBA00022723"/>
    </source>
</evidence>
<dbReference type="PRINTS" id="PR00119">
    <property type="entry name" value="CATATPASE"/>
</dbReference>
<keyword evidence="5" id="KW-0067">ATP-binding</keyword>
<gene>
    <name evidence="14" type="ORF">TrLO_g15383</name>
</gene>
<dbReference type="InterPro" id="IPR023298">
    <property type="entry name" value="ATPase_P-typ_TM_dom_sf"/>
</dbReference>
<evidence type="ECO:0000256" key="1">
    <source>
        <dbReference type="ARBA" id="ARBA00004141"/>
    </source>
</evidence>
<comment type="caution">
    <text evidence="14">The sequence shown here is derived from an EMBL/GenBank/DDBJ whole genome shotgun (WGS) entry which is preliminary data.</text>
</comment>
<feature type="compositionally biased region" description="Gly residues" evidence="11">
    <location>
        <begin position="1528"/>
        <end position="1542"/>
    </location>
</feature>
<dbReference type="Gene3D" id="3.40.1110.10">
    <property type="entry name" value="Calcium-transporting ATPase, cytoplasmic domain N"/>
    <property type="match status" value="1"/>
</dbReference>
<evidence type="ECO:0000256" key="4">
    <source>
        <dbReference type="ARBA" id="ARBA00022741"/>
    </source>
</evidence>
<dbReference type="SUPFAM" id="SSF81653">
    <property type="entry name" value="Calcium ATPase, transduction domain A"/>
    <property type="match status" value="1"/>
</dbReference>
<dbReference type="InterPro" id="IPR023299">
    <property type="entry name" value="ATPase_P-typ_cyto_dom_N"/>
</dbReference>
<dbReference type="InterPro" id="IPR036412">
    <property type="entry name" value="HAD-like_sf"/>
</dbReference>
<dbReference type="Pfam" id="PF13246">
    <property type="entry name" value="Cation_ATPase"/>
    <property type="match status" value="1"/>
</dbReference>
<evidence type="ECO:0000256" key="9">
    <source>
        <dbReference type="ARBA" id="ARBA00023136"/>
    </source>
</evidence>
<feature type="transmembrane region" description="Helical" evidence="12">
    <location>
        <begin position="51"/>
        <end position="73"/>
    </location>
</feature>